<dbReference type="RefSeq" id="XP_028148910.1">
    <property type="nucleotide sequence ID" value="XM_028293109.1"/>
</dbReference>
<dbReference type="InParanoid" id="A0A6P7GYQ1"/>
<gene>
    <name evidence="1" type="primary">LOC114342309</name>
</gene>
<protein>
    <submittedName>
        <fullName evidence="1">Uncharacterized protein LOC114342309</fullName>
    </submittedName>
</protein>
<proteinExistence type="predicted"/>
<accession>A0A6P7GYQ1</accession>
<name>A0A6P7GYQ1_DIAVI</name>
<organism evidence="1">
    <name type="scientific">Diabrotica virgifera virgifera</name>
    <name type="common">western corn rootworm</name>
    <dbReference type="NCBI Taxonomy" id="50390"/>
    <lineage>
        <taxon>Eukaryota</taxon>
        <taxon>Metazoa</taxon>
        <taxon>Ecdysozoa</taxon>
        <taxon>Arthropoda</taxon>
        <taxon>Hexapoda</taxon>
        <taxon>Insecta</taxon>
        <taxon>Pterygota</taxon>
        <taxon>Neoptera</taxon>
        <taxon>Endopterygota</taxon>
        <taxon>Coleoptera</taxon>
        <taxon>Polyphaga</taxon>
        <taxon>Cucujiformia</taxon>
        <taxon>Chrysomeloidea</taxon>
        <taxon>Chrysomelidae</taxon>
        <taxon>Galerucinae</taxon>
        <taxon>Diabroticina</taxon>
        <taxon>Diabroticites</taxon>
        <taxon>Diabrotica</taxon>
    </lineage>
</organism>
<evidence type="ECO:0000313" key="1">
    <source>
        <dbReference type="RefSeq" id="XP_028148910.1"/>
    </source>
</evidence>
<dbReference type="AlphaFoldDB" id="A0A6P7GYQ1"/>
<reference evidence="1" key="1">
    <citation type="submission" date="2025-08" db="UniProtKB">
        <authorList>
            <consortium name="RefSeq"/>
        </authorList>
    </citation>
    <scope>IDENTIFICATION</scope>
    <source>
        <tissue evidence="1">Whole insect</tissue>
    </source>
</reference>
<sequence length="331" mass="37352">MAGGSSSEPPDKYKFCAEFTSTNGIKCLGNTCDVVRVKCFDAIWKVVFIDKNSFYFRNCSVNKGHCSAPMCDKLTCEKVVLEKKIECLSREREVLNKYVSELEYTNKLLKSKTPVSDDFQVQPSNSTSSFLPINDRPAKSYSGALKINKTGCDSVLLVRSTNQNITNVQVDSDIKSKINLSSTKATVDSTKLVKNGVLINCSNATSLEKLKECLTKQLGNTYSVTEPKKLNPRLIIRGVNAASLEKTSFLQYLITVNEDDIKIVTKVKFKERFNVVLEVSPALYKAVIERGFLYIGWLKCYISEHVNIVKWFQCCKAGQSCWRFHQLYTKR</sequence>